<protein>
    <recommendedName>
        <fullName evidence="2 5">Elongation factor Ts</fullName>
        <shortName evidence="5">EF-Ts</shortName>
    </recommendedName>
</protein>
<dbReference type="InterPro" id="IPR014039">
    <property type="entry name" value="Transl_elong_EFTs/EF1B_dimer"/>
</dbReference>
<feature type="region of interest" description="Involved in Mg(2+) ion dislocation from EF-Tu" evidence="5">
    <location>
        <begin position="82"/>
        <end position="85"/>
    </location>
</feature>
<dbReference type="HAMAP" id="MF_00050">
    <property type="entry name" value="EF_Ts"/>
    <property type="match status" value="1"/>
</dbReference>
<organism evidence="7 8">
    <name type="scientific">Abditibacterium utsteinense</name>
    <dbReference type="NCBI Taxonomy" id="1960156"/>
    <lineage>
        <taxon>Bacteria</taxon>
        <taxon>Pseudomonadati</taxon>
        <taxon>Abditibacteriota</taxon>
        <taxon>Abditibacteriia</taxon>
        <taxon>Abditibacteriales</taxon>
        <taxon>Abditibacteriaceae</taxon>
        <taxon>Abditibacterium</taxon>
    </lineage>
</organism>
<dbReference type="Pfam" id="PF00889">
    <property type="entry name" value="EF_TS"/>
    <property type="match status" value="1"/>
</dbReference>
<evidence type="ECO:0000256" key="3">
    <source>
        <dbReference type="ARBA" id="ARBA00022768"/>
    </source>
</evidence>
<comment type="function">
    <text evidence="5">Associates with the EF-Tu.GDP complex and induces the exchange of GDP to GTP. It remains bound to the aminoacyl-tRNA.EF-Tu.GTP complex up to the GTP hydrolysis stage on the ribosome.</text>
</comment>
<dbReference type="InterPro" id="IPR009060">
    <property type="entry name" value="UBA-like_sf"/>
</dbReference>
<evidence type="ECO:0000256" key="4">
    <source>
        <dbReference type="ARBA" id="ARBA00022917"/>
    </source>
</evidence>
<evidence type="ECO:0000313" key="7">
    <source>
        <dbReference type="EMBL" id="PQV63458.1"/>
    </source>
</evidence>
<dbReference type="Gene3D" id="3.30.479.20">
    <property type="entry name" value="Elongation factor Ts, dimerisation domain"/>
    <property type="match status" value="2"/>
</dbReference>
<feature type="domain" description="Translation elongation factor EFTs/EF1B dimerisation" evidence="6">
    <location>
        <begin position="73"/>
        <end position="283"/>
    </location>
</feature>
<dbReference type="InterPro" id="IPR036402">
    <property type="entry name" value="EF-Ts_dimer_sf"/>
</dbReference>
<evidence type="ECO:0000259" key="6">
    <source>
        <dbReference type="Pfam" id="PF00889"/>
    </source>
</evidence>
<comment type="subcellular location">
    <subcellularLocation>
        <location evidence="5">Cytoplasm</location>
    </subcellularLocation>
</comment>
<dbReference type="GO" id="GO:0005737">
    <property type="term" value="C:cytoplasm"/>
    <property type="evidence" value="ECO:0007669"/>
    <property type="project" value="UniProtKB-SubCell"/>
</dbReference>
<evidence type="ECO:0000256" key="2">
    <source>
        <dbReference type="ARBA" id="ARBA00016956"/>
    </source>
</evidence>
<dbReference type="FunCoup" id="A0A2S8SRQ3">
    <property type="interactions" value="445"/>
</dbReference>
<dbReference type="PROSITE" id="PS01126">
    <property type="entry name" value="EF_TS_1"/>
    <property type="match status" value="1"/>
</dbReference>
<name>A0A2S8SRQ3_9BACT</name>
<evidence type="ECO:0000313" key="8">
    <source>
        <dbReference type="Proteomes" id="UP000237684"/>
    </source>
</evidence>
<dbReference type="SUPFAM" id="SSF54713">
    <property type="entry name" value="Elongation factor Ts (EF-Ts), dimerisation domain"/>
    <property type="match status" value="2"/>
</dbReference>
<dbReference type="OrthoDB" id="9808348at2"/>
<keyword evidence="8" id="KW-1185">Reference proteome</keyword>
<proteinExistence type="inferred from homology"/>
<dbReference type="Gene3D" id="1.10.286.20">
    <property type="match status" value="1"/>
</dbReference>
<dbReference type="EMBL" id="NIGF01000011">
    <property type="protein sequence ID" value="PQV63458.1"/>
    <property type="molecule type" value="Genomic_DNA"/>
</dbReference>
<dbReference type="CDD" id="cd14275">
    <property type="entry name" value="UBA_EF-Ts"/>
    <property type="match status" value="1"/>
</dbReference>
<dbReference type="GO" id="GO:0003746">
    <property type="term" value="F:translation elongation factor activity"/>
    <property type="evidence" value="ECO:0007669"/>
    <property type="project" value="UniProtKB-UniRule"/>
</dbReference>
<dbReference type="NCBIfam" id="TIGR00116">
    <property type="entry name" value="tsf"/>
    <property type="match status" value="1"/>
</dbReference>
<sequence length="284" mass="30597">MATITAADVKKLRDATGLGMMDCKKALVETDNDFDKAVTYLREKNKGLGEKKADREANEGAIGVYVVEDGASGAIIEVNCETDFVGKNETFRGIVADLAYQAAYSANADIESFLSAQYIKDESKTVREFIVEGIAAVSENIVVKRIANLGAQNGVIGAYVHSDGLKAALVVAEGATTEEAKEAARGIAMQAVALRAPYLNRQSVPEHVIEAEKALYKTQAAEEGKPEAMQDKIAEGRLGKYYGENTLTEQKFIRDESGKKSVADIAKEVGVTIDNFVRFEVGQS</sequence>
<dbReference type="InterPro" id="IPR018101">
    <property type="entry name" value="Transl_elong_Ts_CS"/>
</dbReference>
<dbReference type="InterPro" id="IPR001816">
    <property type="entry name" value="Transl_elong_EFTs/EF1B"/>
</dbReference>
<dbReference type="PANTHER" id="PTHR11741:SF0">
    <property type="entry name" value="ELONGATION FACTOR TS, MITOCHONDRIAL"/>
    <property type="match status" value="1"/>
</dbReference>
<comment type="similarity">
    <text evidence="1 5">Belongs to the EF-Ts family.</text>
</comment>
<dbReference type="PANTHER" id="PTHR11741">
    <property type="entry name" value="ELONGATION FACTOR TS"/>
    <property type="match status" value="1"/>
</dbReference>
<dbReference type="Proteomes" id="UP000237684">
    <property type="component" value="Unassembled WGS sequence"/>
</dbReference>
<dbReference type="SUPFAM" id="SSF46934">
    <property type="entry name" value="UBA-like"/>
    <property type="match status" value="1"/>
</dbReference>
<dbReference type="Gene3D" id="1.10.8.10">
    <property type="entry name" value="DNA helicase RuvA subunit, C-terminal domain"/>
    <property type="match status" value="1"/>
</dbReference>
<reference evidence="7 8" key="1">
    <citation type="journal article" date="2018" name="Syst. Appl. Microbiol.">
        <title>Abditibacterium utsteinense sp. nov., the first cultivated member of candidate phylum FBP, isolated from ice-free Antarctic soil samples.</title>
        <authorList>
            <person name="Tahon G."/>
            <person name="Tytgat B."/>
            <person name="Lebbe L."/>
            <person name="Carlier A."/>
            <person name="Willems A."/>
        </authorList>
    </citation>
    <scope>NUCLEOTIDE SEQUENCE [LARGE SCALE GENOMIC DNA]</scope>
    <source>
        <strain evidence="7 8">LMG 29911</strain>
    </source>
</reference>
<keyword evidence="5" id="KW-0963">Cytoplasm</keyword>
<keyword evidence="4 5" id="KW-0648">Protein biosynthesis</keyword>
<dbReference type="FunFam" id="1.10.8.10:FF:000001">
    <property type="entry name" value="Elongation factor Ts"/>
    <property type="match status" value="1"/>
</dbReference>
<gene>
    <name evidence="5" type="primary">tsf</name>
    <name evidence="7" type="ORF">B1R32_11119</name>
</gene>
<dbReference type="InParanoid" id="A0A2S8SRQ3"/>
<accession>A0A2S8SRQ3</accession>
<evidence type="ECO:0000256" key="5">
    <source>
        <dbReference type="HAMAP-Rule" id="MF_00050"/>
    </source>
</evidence>
<keyword evidence="3 5" id="KW-0251">Elongation factor</keyword>
<dbReference type="AlphaFoldDB" id="A0A2S8SRQ3"/>
<comment type="caution">
    <text evidence="7">The sequence shown here is derived from an EMBL/GenBank/DDBJ whole genome shotgun (WGS) entry which is preliminary data.</text>
</comment>
<dbReference type="RefSeq" id="WP_105484101.1">
    <property type="nucleotide sequence ID" value="NZ_NIGF01000011.1"/>
</dbReference>
<evidence type="ECO:0000256" key="1">
    <source>
        <dbReference type="ARBA" id="ARBA00005532"/>
    </source>
</evidence>